<dbReference type="InterPro" id="IPR011050">
    <property type="entry name" value="Pectin_lyase_fold/virulence"/>
</dbReference>
<accession>A0ABU1BV01</accession>
<dbReference type="Proteomes" id="UP001225596">
    <property type="component" value="Unassembled WGS sequence"/>
</dbReference>
<dbReference type="InterPro" id="IPR039448">
    <property type="entry name" value="Beta_helix"/>
</dbReference>
<evidence type="ECO:0000313" key="4">
    <source>
        <dbReference type="Proteomes" id="UP001225596"/>
    </source>
</evidence>
<protein>
    <submittedName>
        <fullName evidence="3">Right-handed parallel beta-helix repeat-containing protein</fullName>
    </submittedName>
</protein>
<dbReference type="NCBIfam" id="TIGR03804">
    <property type="entry name" value="para_beta_helix"/>
    <property type="match status" value="1"/>
</dbReference>
<dbReference type="SUPFAM" id="SSF51126">
    <property type="entry name" value="Pectin lyase-like"/>
    <property type="match status" value="1"/>
</dbReference>
<evidence type="ECO:0000313" key="3">
    <source>
        <dbReference type="EMBL" id="MDQ9172276.1"/>
    </source>
</evidence>
<dbReference type="InterPro" id="IPR006626">
    <property type="entry name" value="PbH1"/>
</dbReference>
<dbReference type="RefSeq" id="WP_338438302.1">
    <property type="nucleotide sequence ID" value="NZ_JAUYVH010000019.1"/>
</dbReference>
<sequence length="580" mass="60539">MKITRTLPHTFKCIGIGLLIAGCGGGGSGSAGNASGSGQNLAGSPSSPPAPATAPPDSSQPVLALPSNVANGSTVALECGRVYRGTLDLAGKSNVSVKTNGTCGKAVITPGQEITGWTRHQGNVWVAPVAFDAAQVIVDGRPMAKAHWPSKSQTWATSSSTSANSLGYAMPNGDLNGATLVFRQHDWSIEARRITGYSGNTISFTSTGNSAYYDLAATQPVKFYVEGKLWMLDEADEWVVNAGKLYVWTPDGQSPEGRTWASPDMAAIDATNSSGISVEGVRIYGASNGIGAQGARNLRVANTEIVNSSENGIFNTGGSGLNVDGIAIRNTRHNAIYVRWGGGNESIRNSTFDSTGVLGMPTNSNGAVTLTLSPGATVADNTVRNSGYIGIRVFENSTVSRNTIEGSCQVLTDCGGIYASSENQQALNTRIEGNTIRNTSPDKRLSWGVQLDDANTVTVSNNTFAGNHNGIMLFNSANINVSGNRFDGSTQAHIQMAESRSGGVRNNSVSGNTFTSGAGEEMYRVSSDLGSAAVAQFGSYGNNSYSSSNSRFANFNGELVTFAQWKSRTGQDSSSTYTGP</sequence>
<feature type="compositionally biased region" description="Low complexity" evidence="1">
    <location>
        <begin position="31"/>
        <end position="45"/>
    </location>
</feature>
<dbReference type="PROSITE" id="PS51257">
    <property type="entry name" value="PROKAR_LIPOPROTEIN"/>
    <property type="match status" value="1"/>
</dbReference>
<dbReference type="PANTHER" id="PTHR36453">
    <property type="entry name" value="SECRETED PROTEIN-RELATED"/>
    <property type="match status" value="1"/>
</dbReference>
<dbReference type="InterPro" id="IPR012334">
    <property type="entry name" value="Pectin_lyas_fold"/>
</dbReference>
<organism evidence="3 4">
    <name type="scientific">Keguizhuia sedimenti</name>
    <dbReference type="NCBI Taxonomy" id="3064264"/>
    <lineage>
        <taxon>Bacteria</taxon>
        <taxon>Pseudomonadati</taxon>
        <taxon>Pseudomonadota</taxon>
        <taxon>Betaproteobacteria</taxon>
        <taxon>Burkholderiales</taxon>
        <taxon>Oxalobacteraceae</taxon>
        <taxon>Keguizhuia</taxon>
    </lineage>
</organism>
<proteinExistence type="predicted"/>
<dbReference type="SMART" id="SM00710">
    <property type="entry name" value="PbH1"/>
    <property type="match status" value="7"/>
</dbReference>
<keyword evidence="4" id="KW-1185">Reference proteome</keyword>
<comment type="caution">
    <text evidence="3">The sequence shown here is derived from an EMBL/GenBank/DDBJ whole genome shotgun (WGS) entry which is preliminary data.</text>
</comment>
<dbReference type="Pfam" id="PF13229">
    <property type="entry name" value="Beta_helix"/>
    <property type="match status" value="1"/>
</dbReference>
<dbReference type="Gene3D" id="2.160.20.10">
    <property type="entry name" value="Single-stranded right-handed beta-helix, Pectin lyase-like"/>
    <property type="match status" value="1"/>
</dbReference>
<gene>
    <name evidence="3" type="ORF">Q8A64_17840</name>
</gene>
<feature type="domain" description="Right handed beta helix" evidence="2">
    <location>
        <begin position="267"/>
        <end position="436"/>
    </location>
</feature>
<name>A0ABU1BV01_9BURK</name>
<dbReference type="InterPro" id="IPR022441">
    <property type="entry name" value="Para_beta_helix_rpt-2"/>
</dbReference>
<evidence type="ECO:0000259" key="2">
    <source>
        <dbReference type="Pfam" id="PF13229"/>
    </source>
</evidence>
<evidence type="ECO:0000256" key="1">
    <source>
        <dbReference type="SAM" id="MobiDB-lite"/>
    </source>
</evidence>
<dbReference type="EMBL" id="JAUYVH010000019">
    <property type="protein sequence ID" value="MDQ9172276.1"/>
    <property type="molecule type" value="Genomic_DNA"/>
</dbReference>
<reference evidence="3 4" key="1">
    <citation type="submission" date="2023-08" db="EMBL/GenBank/DDBJ databases">
        <title>Oxalobacteraceae gen .nov., isolated from river sludge outside the plant.</title>
        <authorList>
            <person name="Zhao S.Y."/>
        </authorList>
    </citation>
    <scope>NUCLEOTIDE SEQUENCE [LARGE SCALE GENOMIC DNA]</scope>
    <source>
        <strain evidence="3 4">R-40</strain>
    </source>
</reference>
<feature type="region of interest" description="Disordered" evidence="1">
    <location>
        <begin position="31"/>
        <end position="60"/>
    </location>
</feature>
<dbReference type="PANTHER" id="PTHR36453:SF1">
    <property type="entry name" value="RIGHT HANDED BETA HELIX DOMAIN-CONTAINING PROTEIN"/>
    <property type="match status" value="1"/>
</dbReference>